<dbReference type="Proteomes" id="UP000246702">
    <property type="component" value="Unassembled WGS sequence"/>
</dbReference>
<evidence type="ECO:0000313" key="4">
    <source>
        <dbReference type="Proteomes" id="UP000246702"/>
    </source>
</evidence>
<protein>
    <recommendedName>
        <fullName evidence="2">2EXR domain-containing protein</fullName>
    </recommendedName>
</protein>
<dbReference type="EMBL" id="MSFK01000001">
    <property type="protein sequence ID" value="PWY96673.1"/>
    <property type="molecule type" value="Genomic_DNA"/>
</dbReference>
<dbReference type="Pfam" id="PF20150">
    <property type="entry name" value="2EXR"/>
    <property type="match status" value="1"/>
</dbReference>
<dbReference type="InterPro" id="IPR045518">
    <property type="entry name" value="2EXR"/>
</dbReference>
<organism evidence="3 4">
    <name type="scientific">Aspergillus sclerotioniger CBS 115572</name>
    <dbReference type="NCBI Taxonomy" id="1450535"/>
    <lineage>
        <taxon>Eukaryota</taxon>
        <taxon>Fungi</taxon>
        <taxon>Dikarya</taxon>
        <taxon>Ascomycota</taxon>
        <taxon>Pezizomycotina</taxon>
        <taxon>Eurotiomycetes</taxon>
        <taxon>Eurotiomycetidae</taxon>
        <taxon>Eurotiales</taxon>
        <taxon>Aspergillaceae</taxon>
        <taxon>Aspergillus</taxon>
        <taxon>Aspergillus subgen. Circumdati</taxon>
    </lineage>
</organism>
<reference evidence="3 4" key="1">
    <citation type="submission" date="2016-12" db="EMBL/GenBank/DDBJ databases">
        <title>The genomes of Aspergillus section Nigri reveals drivers in fungal speciation.</title>
        <authorList>
            <consortium name="DOE Joint Genome Institute"/>
            <person name="Vesth T.C."/>
            <person name="Nybo J."/>
            <person name="Theobald S."/>
            <person name="Brandl J."/>
            <person name="Frisvad J.C."/>
            <person name="Nielsen K.F."/>
            <person name="Lyhne E.K."/>
            <person name="Kogle M.E."/>
            <person name="Kuo A."/>
            <person name="Riley R."/>
            <person name="Clum A."/>
            <person name="Nolan M."/>
            <person name="Lipzen A."/>
            <person name="Salamov A."/>
            <person name="Henrissat B."/>
            <person name="Wiebenga A."/>
            <person name="De Vries R.P."/>
            <person name="Grigoriev I.V."/>
            <person name="Mortensen U.H."/>
            <person name="Andersen M.R."/>
            <person name="Baker S.E."/>
        </authorList>
    </citation>
    <scope>NUCLEOTIDE SEQUENCE [LARGE SCALE GENOMIC DNA]</scope>
    <source>
        <strain evidence="3 4">CBS 115572</strain>
    </source>
</reference>
<feature type="compositionally biased region" description="Low complexity" evidence="1">
    <location>
        <begin position="56"/>
        <end position="71"/>
    </location>
</feature>
<feature type="domain" description="2EXR" evidence="2">
    <location>
        <begin position="83"/>
        <end position="196"/>
    </location>
</feature>
<evidence type="ECO:0000259" key="2">
    <source>
        <dbReference type="Pfam" id="PF20150"/>
    </source>
</evidence>
<comment type="caution">
    <text evidence="3">The sequence shown here is derived from an EMBL/GenBank/DDBJ whole genome shotgun (WGS) entry which is preliminary data.</text>
</comment>
<evidence type="ECO:0000256" key="1">
    <source>
        <dbReference type="SAM" id="MobiDB-lite"/>
    </source>
</evidence>
<dbReference type="GeneID" id="37119029"/>
<sequence>MSINWLSGSLLDPLGIYEHPRISMRRKLWLTALVRLNSLTTATIQPYSILNHSSSTNPPTHPNHATTKPKTNTNYIPPLPPPPPELRHQIWHHTLPHPLNSPALIPHKPKTWIPYPIPPTSELYQPTDPDNLEVRFEFSLLDHIQVTTPLFAVNREARAIAHSWAQAQNLSVRQIPSNQTQTEIYTRPFNPHIDILYTTSSNILDLILGPFDRLDEPDLSGKGARLDFELRFLAISEDVVWEDPALVGEVLEMGVMPEVVYVVLGGQPGWSVSGVGVQRWWGWRGWGREGVGGVWVG</sequence>
<dbReference type="OrthoDB" id="3546385at2759"/>
<evidence type="ECO:0000313" key="3">
    <source>
        <dbReference type="EMBL" id="PWY96673.1"/>
    </source>
</evidence>
<dbReference type="AlphaFoldDB" id="A0A317XDT9"/>
<feature type="region of interest" description="Disordered" evidence="1">
    <location>
        <begin position="50"/>
        <end position="83"/>
    </location>
</feature>
<accession>A0A317XDT9</accession>
<gene>
    <name evidence="3" type="ORF">BO94DRAFT_619764</name>
</gene>
<keyword evidence="4" id="KW-1185">Reference proteome</keyword>
<proteinExistence type="predicted"/>
<dbReference type="RefSeq" id="XP_025473434.1">
    <property type="nucleotide sequence ID" value="XM_025616886.1"/>
</dbReference>
<name>A0A317XDT9_9EURO</name>